<dbReference type="InterPro" id="IPR012080">
    <property type="entry name" value="Asp_semialdehyde_DH"/>
</dbReference>
<comment type="pathway">
    <text evidence="2 15">Amino-acid biosynthesis; L-lysine biosynthesis via DAP pathway; (S)-tetrahydrodipicolinate from L-aspartate: step 2/4.</text>
</comment>
<evidence type="ECO:0000256" key="11">
    <source>
        <dbReference type="ARBA" id="ARBA00023002"/>
    </source>
</evidence>
<dbReference type="GO" id="GO:0009097">
    <property type="term" value="P:isoleucine biosynthetic process"/>
    <property type="evidence" value="ECO:0007669"/>
    <property type="project" value="UniProtKB-UniRule"/>
</dbReference>
<dbReference type="UniPathway" id="UPA00034">
    <property type="reaction ID" value="UER00016"/>
</dbReference>
<dbReference type="Pfam" id="PF02774">
    <property type="entry name" value="Semialdhyde_dhC"/>
    <property type="match status" value="1"/>
</dbReference>
<keyword evidence="8 15" id="KW-0791">Threonine biosynthesis</keyword>
<dbReference type="EMBL" id="VUNB01000001">
    <property type="protein sequence ID" value="MST68078.1"/>
    <property type="molecule type" value="Genomic_DNA"/>
</dbReference>
<gene>
    <name evidence="15" type="primary">asd</name>
    <name evidence="18" type="ORF">FYJ66_00420</name>
</gene>
<dbReference type="InterPro" id="IPR036291">
    <property type="entry name" value="NAD(P)-bd_dom_sf"/>
</dbReference>
<dbReference type="PANTHER" id="PTHR46278">
    <property type="entry name" value="DEHYDROGENASE, PUTATIVE-RELATED"/>
    <property type="match status" value="1"/>
</dbReference>
<dbReference type="Pfam" id="PF01118">
    <property type="entry name" value="Semialdhyde_dh"/>
    <property type="match status" value="1"/>
</dbReference>
<evidence type="ECO:0000256" key="13">
    <source>
        <dbReference type="ARBA" id="ARBA00023167"/>
    </source>
</evidence>
<dbReference type="CDD" id="cd18131">
    <property type="entry name" value="ASADH_C_bac_euk_like"/>
    <property type="match status" value="1"/>
</dbReference>
<dbReference type="AlphaFoldDB" id="A0A6A8M684"/>
<proteinExistence type="inferred from homology"/>
<keyword evidence="11 15" id="KW-0560">Oxidoreductase</keyword>
<feature type="binding site" evidence="15">
    <location>
        <begin position="45"/>
        <end position="46"/>
    </location>
    <ligand>
        <name>NADP(+)</name>
        <dbReference type="ChEBI" id="CHEBI:58349"/>
    </ligand>
</feature>
<keyword evidence="10 15" id="KW-0220">Diaminopimelate biosynthesis</keyword>
<reference evidence="18" key="1">
    <citation type="submission" date="2019-09" db="EMBL/GenBank/DDBJ databases">
        <title>In-depth cultivation of the pig gut microbiome towards novel bacterial diversity and tailored functional studies.</title>
        <authorList>
            <person name="Wylensek D."/>
            <person name="Hitch T.C.A."/>
            <person name="Clavel T."/>
        </authorList>
    </citation>
    <scope>NUCLEOTIDE SEQUENCE</scope>
    <source>
        <strain evidence="18">RF-744-FAT-WT-3</strain>
    </source>
</reference>
<comment type="caution">
    <text evidence="18">The sequence shown here is derived from an EMBL/GenBank/DDBJ whole genome shotgun (WGS) entry which is preliminary data.</text>
</comment>
<feature type="active site" description="Acyl-thioester intermediate" evidence="15 16">
    <location>
        <position position="135"/>
    </location>
</feature>
<keyword evidence="7 15" id="KW-0028">Amino-acid biosynthesis</keyword>
<dbReference type="RefSeq" id="WP_154571556.1">
    <property type="nucleotide sequence ID" value="NZ_VUNB01000001.1"/>
</dbReference>
<comment type="function">
    <text evidence="15">Catalyzes the NADPH-dependent formation of L-aspartate-semialdehyde (L-ASA) by the reductive dephosphorylation of L-aspartyl-4-phosphate.</text>
</comment>
<dbReference type="PROSITE" id="PS01103">
    <property type="entry name" value="ASD"/>
    <property type="match status" value="1"/>
</dbReference>
<dbReference type="CDD" id="cd02316">
    <property type="entry name" value="VcASADH2_like_N"/>
    <property type="match status" value="1"/>
</dbReference>
<organism evidence="18">
    <name type="scientific">Baileyella intestinalis</name>
    <dbReference type="NCBI Taxonomy" id="2606709"/>
    <lineage>
        <taxon>Bacteria</taxon>
        <taxon>Bacillati</taxon>
        <taxon>Bacillota</taxon>
        <taxon>Clostridia</taxon>
        <taxon>Peptostreptococcales</taxon>
        <taxon>Anaerovoracaceae</taxon>
        <taxon>Baileyella</taxon>
    </lineage>
</organism>
<evidence type="ECO:0000256" key="6">
    <source>
        <dbReference type="ARBA" id="ARBA00013120"/>
    </source>
</evidence>
<feature type="binding site" evidence="15">
    <location>
        <position position="162"/>
    </location>
    <ligand>
        <name>substrate</name>
    </ligand>
</feature>
<dbReference type="GO" id="GO:0004073">
    <property type="term" value="F:aspartate-semialdehyde dehydrogenase activity"/>
    <property type="evidence" value="ECO:0007669"/>
    <property type="project" value="UniProtKB-UniRule"/>
</dbReference>
<dbReference type="SUPFAM" id="SSF51735">
    <property type="entry name" value="NAD(P)-binding Rossmann-fold domains"/>
    <property type="match status" value="1"/>
</dbReference>
<evidence type="ECO:0000256" key="12">
    <source>
        <dbReference type="ARBA" id="ARBA00023154"/>
    </source>
</evidence>
<dbReference type="InterPro" id="IPR005986">
    <property type="entry name" value="Asp_semialdehyde_DH_beta"/>
</dbReference>
<evidence type="ECO:0000256" key="3">
    <source>
        <dbReference type="ARBA" id="ARBA00005097"/>
    </source>
</evidence>
<comment type="pathway">
    <text evidence="3 15">Amino-acid biosynthesis; L-threonine biosynthesis; L-threonine from L-aspartate: step 2/5.</text>
</comment>
<protein>
    <recommendedName>
        <fullName evidence="6 15">Aspartate-semialdehyde dehydrogenase</fullName>
        <shortName evidence="15">ASA dehydrogenase</shortName>
        <shortName evidence="15">ASADH</shortName>
        <ecNumber evidence="6 15">1.2.1.11</ecNumber>
    </recommendedName>
    <alternativeName>
        <fullName evidence="15">Aspartate-beta-semialdehyde dehydrogenase</fullName>
    </alternativeName>
</protein>
<evidence type="ECO:0000256" key="7">
    <source>
        <dbReference type="ARBA" id="ARBA00022605"/>
    </source>
</evidence>
<evidence type="ECO:0000256" key="4">
    <source>
        <dbReference type="ARBA" id="ARBA00010584"/>
    </source>
</evidence>
<keyword evidence="9 15" id="KW-0521">NADP</keyword>
<dbReference type="Gene3D" id="3.30.360.10">
    <property type="entry name" value="Dihydrodipicolinate Reductase, domain 2"/>
    <property type="match status" value="1"/>
</dbReference>
<dbReference type="GO" id="GO:0009088">
    <property type="term" value="P:threonine biosynthetic process"/>
    <property type="evidence" value="ECO:0007669"/>
    <property type="project" value="UniProtKB-UniRule"/>
</dbReference>
<evidence type="ECO:0000256" key="14">
    <source>
        <dbReference type="ARBA" id="ARBA00047891"/>
    </source>
</evidence>
<evidence type="ECO:0000256" key="10">
    <source>
        <dbReference type="ARBA" id="ARBA00022915"/>
    </source>
</evidence>
<name>A0A6A8M684_9FIRM</name>
<dbReference type="GO" id="GO:0046983">
    <property type="term" value="F:protein dimerization activity"/>
    <property type="evidence" value="ECO:0007669"/>
    <property type="project" value="InterPro"/>
</dbReference>
<keyword evidence="13 15" id="KW-0486">Methionine biosynthesis</keyword>
<comment type="subunit">
    <text evidence="5 15">Homodimer.</text>
</comment>
<feature type="binding site" evidence="15">
    <location>
        <position position="241"/>
    </location>
    <ligand>
        <name>substrate</name>
    </ligand>
</feature>
<evidence type="ECO:0000256" key="16">
    <source>
        <dbReference type="PIRSR" id="PIRSR000148-1"/>
    </source>
</evidence>
<dbReference type="SMART" id="SM00859">
    <property type="entry name" value="Semialdhyde_dh"/>
    <property type="match status" value="1"/>
</dbReference>
<feature type="binding site" evidence="15">
    <location>
        <begin position="165"/>
        <end position="166"/>
    </location>
    <ligand>
        <name>NADP(+)</name>
        <dbReference type="ChEBI" id="CHEBI:58349"/>
    </ligand>
</feature>
<evidence type="ECO:0000256" key="5">
    <source>
        <dbReference type="ARBA" id="ARBA00011738"/>
    </source>
</evidence>
<dbReference type="SUPFAM" id="SSF55347">
    <property type="entry name" value="Glyceraldehyde-3-phosphate dehydrogenase-like, C-terminal domain"/>
    <property type="match status" value="1"/>
</dbReference>
<evidence type="ECO:0000256" key="2">
    <source>
        <dbReference type="ARBA" id="ARBA00005076"/>
    </source>
</evidence>
<dbReference type="GO" id="GO:0050661">
    <property type="term" value="F:NADP binding"/>
    <property type="evidence" value="ECO:0007669"/>
    <property type="project" value="UniProtKB-UniRule"/>
</dbReference>
<dbReference type="InterPro" id="IPR000319">
    <property type="entry name" value="Asp-semialdehyde_DH_CS"/>
</dbReference>
<dbReference type="InterPro" id="IPR000534">
    <property type="entry name" value="Semialdehyde_DH_NAD-bd"/>
</dbReference>
<evidence type="ECO:0000259" key="17">
    <source>
        <dbReference type="SMART" id="SM00859"/>
    </source>
</evidence>
<dbReference type="UniPathway" id="UPA00050">
    <property type="reaction ID" value="UER00463"/>
</dbReference>
<evidence type="ECO:0000256" key="15">
    <source>
        <dbReference type="HAMAP-Rule" id="MF_02121"/>
    </source>
</evidence>
<comment type="pathway">
    <text evidence="1 15">Amino-acid biosynthesis; L-methionine biosynthesis via de novo pathway; L-homoserine from L-aspartate: step 2/3.</text>
</comment>
<feature type="binding site" evidence="15">
    <location>
        <position position="106"/>
    </location>
    <ligand>
        <name>phosphate</name>
        <dbReference type="ChEBI" id="CHEBI:43474"/>
    </ligand>
</feature>
<feature type="binding site" evidence="15">
    <location>
        <position position="321"/>
    </location>
    <ligand>
        <name>NADP(+)</name>
        <dbReference type="ChEBI" id="CHEBI:58349"/>
    </ligand>
</feature>
<dbReference type="NCBIfam" id="NF011456">
    <property type="entry name" value="PRK14874.1"/>
    <property type="match status" value="1"/>
</dbReference>
<dbReference type="InterPro" id="IPR012280">
    <property type="entry name" value="Semialdhyde_DH_dimer_dom"/>
</dbReference>
<evidence type="ECO:0000256" key="8">
    <source>
        <dbReference type="ARBA" id="ARBA00022697"/>
    </source>
</evidence>
<feature type="domain" description="Semialdehyde dehydrogenase NAD-binding" evidence="17">
    <location>
        <begin position="10"/>
        <end position="126"/>
    </location>
</feature>
<evidence type="ECO:0000256" key="1">
    <source>
        <dbReference type="ARBA" id="ARBA00005021"/>
    </source>
</evidence>
<comment type="similarity">
    <text evidence="4 15">Belongs to the aspartate-semialdehyde dehydrogenase family.</text>
</comment>
<comment type="caution">
    <text evidence="15">Lacks conserved residue(s) required for the propagation of feature annotation.</text>
</comment>
<dbReference type="HAMAP" id="MF_02121">
    <property type="entry name" value="ASADH"/>
    <property type="match status" value="1"/>
</dbReference>
<dbReference type="PIRSF" id="PIRSF000148">
    <property type="entry name" value="ASA_dh"/>
    <property type="match status" value="1"/>
</dbReference>
<comment type="catalytic activity">
    <reaction evidence="14 15">
        <text>L-aspartate 4-semialdehyde + phosphate + NADP(+) = 4-phospho-L-aspartate + NADPH + H(+)</text>
        <dbReference type="Rhea" id="RHEA:24284"/>
        <dbReference type="ChEBI" id="CHEBI:15378"/>
        <dbReference type="ChEBI" id="CHEBI:43474"/>
        <dbReference type="ChEBI" id="CHEBI:57535"/>
        <dbReference type="ChEBI" id="CHEBI:57783"/>
        <dbReference type="ChEBI" id="CHEBI:58349"/>
        <dbReference type="ChEBI" id="CHEBI:537519"/>
        <dbReference type="EC" id="1.2.1.11"/>
    </reaction>
</comment>
<evidence type="ECO:0000313" key="18">
    <source>
        <dbReference type="EMBL" id="MST68078.1"/>
    </source>
</evidence>
<dbReference type="GO" id="GO:0019877">
    <property type="term" value="P:diaminopimelate biosynthetic process"/>
    <property type="evidence" value="ECO:0007669"/>
    <property type="project" value="UniProtKB-UniRule"/>
</dbReference>
<dbReference type="EC" id="1.2.1.11" evidence="6 15"/>
<evidence type="ECO:0000256" key="9">
    <source>
        <dbReference type="ARBA" id="ARBA00022857"/>
    </source>
</evidence>
<dbReference type="NCBIfam" id="TIGR01296">
    <property type="entry name" value="asd_B"/>
    <property type="match status" value="1"/>
</dbReference>
<dbReference type="GO" id="GO:0051287">
    <property type="term" value="F:NAD binding"/>
    <property type="evidence" value="ECO:0007669"/>
    <property type="project" value="InterPro"/>
</dbReference>
<dbReference type="GO" id="GO:0071266">
    <property type="term" value="P:'de novo' L-methionine biosynthetic process"/>
    <property type="evidence" value="ECO:0007669"/>
    <property type="project" value="UniProtKB-UniRule"/>
</dbReference>
<keyword evidence="12 15" id="KW-0457">Lysine biosynthesis</keyword>
<feature type="active site" description="Proton acceptor" evidence="15 16">
    <location>
        <position position="248"/>
    </location>
</feature>
<feature type="binding site" evidence="15">
    <location>
        <begin position="17"/>
        <end position="20"/>
    </location>
    <ligand>
        <name>NADP(+)</name>
        <dbReference type="ChEBI" id="CHEBI:58349"/>
    </ligand>
</feature>
<dbReference type="Gene3D" id="3.40.50.720">
    <property type="entry name" value="NAD(P)-binding Rossmann-like Domain"/>
    <property type="match status" value="1"/>
</dbReference>
<dbReference type="UniPathway" id="UPA00051">
    <property type="reaction ID" value="UER00464"/>
</dbReference>
<dbReference type="PANTHER" id="PTHR46278:SF2">
    <property type="entry name" value="ASPARTATE-SEMIALDEHYDE DEHYDROGENASE"/>
    <property type="match status" value="1"/>
</dbReference>
<accession>A0A6A8M684</accession>
<sequence length="339" mass="36462">MSEEKLKKYNVGILGATGAVGQEMVKVLGERDFPVAELRLLASSRSAGKVVDAGKFGKVTIREASDDSFEGLDIVLGAAENDISKKFVNNIKASGAIYIDNSSAFRLDPDVPLVVPEINPDDAFKHHGVIANPNCSTIITLVAINGINKLSPIETLYASTYQAVSGAGAKGPVEMYDQAKAVLEGGEIKTGVFPYQIAFNLIPQIGGFGENGYTSEEMKLQNEGRKILHMPEMKVSCTCVRVPVERSHSISVIAITKDKLDLEDVAKAVSEAPGCRLVDDKASNVYPMPLDTSDQDTVFVGRIRRDLANENGINLWCCGDQVRKGAATNAVQIAELFVK</sequence>
<dbReference type="GO" id="GO:0009089">
    <property type="term" value="P:lysine biosynthetic process via diaminopimelate"/>
    <property type="evidence" value="ECO:0007669"/>
    <property type="project" value="UniProtKB-UniRule"/>
</dbReference>